<evidence type="ECO:0000256" key="1">
    <source>
        <dbReference type="ARBA" id="ARBA00006484"/>
    </source>
</evidence>
<dbReference type="PANTHER" id="PTHR42760:SF5">
    <property type="entry name" value="2-DEHYDRO-3-DEOXY-D-GLUCONATE 5-DEHYDROGENASE"/>
    <property type="match status" value="1"/>
</dbReference>
<feature type="domain" description="Ketoreductase" evidence="4">
    <location>
        <begin position="14"/>
        <end position="182"/>
    </location>
</feature>
<protein>
    <recommendedName>
        <fullName evidence="4">Ketoreductase domain-containing protein</fullName>
    </recommendedName>
</protein>
<dbReference type="GO" id="GO:0016616">
    <property type="term" value="F:oxidoreductase activity, acting on the CH-OH group of donors, NAD or NADP as acceptor"/>
    <property type="evidence" value="ECO:0007669"/>
    <property type="project" value="TreeGrafter"/>
</dbReference>
<gene>
    <name evidence="5" type="ORF">INT44_006174</name>
</gene>
<dbReference type="SUPFAM" id="SSF51735">
    <property type="entry name" value="NAD(P)-binding Rossmann-fold domains"/>
    <property type="match status" value="1"/>
</dbReference>
<dbReference type="Gene3D" id="3.40.50.720">
    <property type="entry name" value="NAD(P)-binding Rossmann-like Domain"/>
    <property type="match status" value="1"/>
</dbReference>
<dbReference type="FunFam" id="3.40.50.720:FF:000084">
    <property type="entry name" value="Short-chain dehydrogenase reductase"/>
    <property type="match status" value="1"/>
</dbReference>
<evidence type="ECO:0000313" key="6">
    <source>
        <dbReference type="Proteomes" id="UP000612746"/>
    </source>
</evidence>
<proteinExistence type="inferred from homology"/>
<dbReference type="AlphaFoldDB" id="A0A8H7PTP3"/>
<dbReference type="InterPro" id="IPR020904">
    <property type="entry name" value="Sc_DH/Rdtase_CS"/>
</dbReference>
<dbReference type="PRINTS" id="PR00081">
    <property type="entry name" value="GDHRDH"/>
</dbReference>
<comment type="caution">
    <text evidence="5">The sequence shown here is derived from an EMBL/GenBank/DDBJ whole genome shotgun (WGS) entry which is preliminary data.</text>
</comment>
<dbReference type="EMBL" id="JAEPRA010000010">
    <property type="protein sequence ID" value="KAG2179329.1"/>
    <property type="molecule type" value="Genomic_DNA"/>
</dbReference>
<keyword evidence="3" id="KW-0560">Oxidoreductase</keyword>
<dbReference type="SMART" id="SM00822">
    <property type="entry name" value="PKS_KR"/>
    <property type="match status" value="1"/>
</dbReference>
<dbReference type="PANTHER" id="PTHR42760">
    <property type="entry name" value="SHORT-CHAIN DEHYDROGENASES/REDUCTASES FAMILY MEMBER"/>
    <property type="match status" value="1"/>
</dbReference>
<evidence type="ECO:0000256" key="3">
    <source>
        <dbReference type="ARBA" id="ARBA00023002"/>
    </source>
</evidence>
<name>A0A8H7PTP3_9FUNG</name>
<dbReference type="InterPro" id="IPR002347">
    <property type="entry name" value="SDR_fam"/>
</dbReference>
<dbReference type="InterPro" id="IPR057326">
    <property type="entry name" value="KR_dom"/>
</dbReference>
<dbReference type="InterPro" id="IPR036291">
    <property type="entry name" value="NAD(P)-bd_dom_sf"/>
</dbReference>
<keyword evidence="6" id="KW-1185">Reference proteome</keyword>
<dbReference type="Pfam" id="PF13561">
    <property type="entry name" value="adh_short_C2"/>
    <property type="match status" value="1"/>
</dbReference>
<keyword evidence="2" id="KW-0521">NADP</keyword>
<organism evidence="5 6">
    <name type="scientific">Umbelopsis vinacea</name>
    <dbReference type="NCBI Taxonomy" id="44442"/>
    <lineage>
        <taxon>Eukaryota</taxon>
        <taxon>Fungi</taxon>
        <taxon>Fungi incertae sedis</taxon>
        <taxon>Mucoromycota</taxon>
        <taxon>Mucoromycotina</taxon>
        <taxon>Umbelopsidomycetes</taxon>
        <taxon>Umbelopsidales</taxon>
        <taxon>Umbelopsidaceae</taxon>
        <taxon>Umbelopsis</taxon>
    </lineage>
</organism>
<evidence type="ECO:0000313" key="5">
    <source>
        <dbReference type="EMBL" id="KAG2179329.1"/>
    </source>
</evidence>
<dbReference type="OrthoDB" id="294295at2759"/>
<sequence>MSASHLALFSLQGKIAAVSGGTRGIGKAMAIALAEAGADIALLQRDVANTEVRDEIRALGRKCEVLHLDIADHESCTKAIPAVLEAMGDIDILINNAGIQKRHKSIDFPDDDFNIVLQCNLKSVWTLSQAAGRHMVQKRSGKIINTASLLSFQGGINVPAYAAAKGAVATVIKALSNEWASQGVNVNGIAPGYIDTDMNSALMQDQTRYRQLLERIPQGRFGTPEDFKGAVVYLASNASNYVNGEILVVDGGWMGKFILCVSF</sequence>
<evidence type="ECO:0000259" key="4">
    <source>
        <dbReference type="SMART" id="SM00822"/>
    </source>
</evidence>
<reference evidence="5" key="1">
    <citation type="submission" date="2020-12" db="EMBL/GenBank/DDBJ databases">
        <title>Metabolic potential, ecology and presence of endohyphal bacteria is reflected in genomic diversity of Mucoromycotina.</title>
        <authorList>
            <person name="Muszewska A."/>
            <person name="Okrasinska A."/>
            <person name="Steczkiewicz K."/>
            <person name="Drgas O."/>
            <person name="Orlowska M."/>
            <person name="Perlinska-Lenart U."/>
            <person name="Aleksandrzak-Piekarczyk T."/>
            <person name="Szatraj K."/>
            <person name="Zielenkiewicz U."/>
            <person name="Pilsyk S."/>
            <person name="Malc E."/>
            <person name="Mieczkowski P."/>
            <person name="Kruszewska J.S."/>
            <person name="Biernat P."/>
            <person name="Pawlowska J."/>
        </authorList>
    </citation>
    <scope>NUCLEOTIDE SEQUENCE</scope>
    <source>
        <strain evidence="5">WA0000051536</strain>
    </source>
</reference>
<dbReference type="Proteomes" id="UP000612746">
    <property type="component" value="Unassembled WGS sequence"/>
</dbReference>
<comment type="similarity">
    <text evidence="1">Belongs to the short-chain dehydrogenases/reductases (SDR) family.</text>
</comment>
<dbReference type="PRINTS" id="PR00080">
    <property type="entry name" value="SDRFAMILY"/>
</dbReference>
<accession>A0A8H7PTP3</accession>
<evidence type="ECO:0000256" key="2">
    <source>
        <dbReference type="ARBA" id="ARBA00022857"/>
    </source>
</evidence>
<dbReference type="PROSITE" id="PS00061">
    <property type="entry name" value="ADH_SHORT"/>
    <property type="match status" value="1"/>
</dbReference>